<accession>A0ABR3WM61</accession>
<gene>
    <name evidence="1" type="ORF">Daus18300_007510</name>
</gene>
<comment type="caution">
    <text evidence="1">The sequence shown here is derived from an EMBL/GenBank/DDBJ whole genome shotgun (WGS) entry which is preliminary data.</text>
</comment>
<name>A0ABR3WM61_9PEZI</name>
<evidence type="ECO:0000313" key="2">
    <source>
        <dbReference type="Proteomes" id="UP001583177"/>
    </source>
</evidence>
<sequence length="235" mass="26427">MIHGAVAGNHGKSATLLVYELKFLSRRGTRIKEADILFEFKKASDTSLGPQVSEIRPDGVFKMEETLQNEASNQSLSFNVGPDMPGVDAGMNLSREQSKSKEKKYYTTIVGENPPDLDFGYHTQARFRLEENKSQETGIPSAITVAILLEREDDEDFVMLPHIEVTPNFKFTTLITSLTSSRSTDDPIFFSVREPLLNDLTPSVSIDENKLELVNLDDLWDCTLFNSYGRAIKKR</sequence>
<proteinExistence type="predicted"/>
<dbReference type="Proteomes" id="UP001583177">
    <property type="component" value="Unassembled WGS sequence"/>
</dbReference>
<reference evidence="1 2" key="1">
    <citation type="journal article" date="2024" name="IMA Fungus">
        <title>IMA Genome - F19 : A genome assembly and annotation guide to empower mycologists, including annotated draft genome sequences of Ceratocystis pirilliformis, Diaporthe australafricana, Fusarium ophioides, Paecilomyces lecythidis, and Sporothrix stenoceras.</title>
        <authorList>
            <person name="Aylward J."/>
            <person name="Wilson A.M."/>
            <person name="Visagie C.M."/>
            <person name="Spraker J."/>
            <person name="Barnes I."/>
            <person name="Buitendag C."/>
            <person name="Ceriani C."/>
            <person name="Del Mar Angel L."/>
            <person name="du Plessis D."/>
            <person name="Fuchs T."/>
            <person name="Gasser K."/>
            <person name="Kramer D."/>
            <person name="Li W."/>
            <person name="Munsamy K."/>
            <person name="Piso A."/>
            <person name="Price J.L."/>
            <person name="Sonnekus B."/>
            <person name="Thomas C."/>
            <person name="van der Nest A."/>
            <person name="van Dijk A."/>
            <person name="van Heerden A."/>
            <person name="van Vuuren N."/>
            <person name="Yilmaz N."/>
            <person name="Duong T.A."/>
            <person name="van der Merwe N.A."/>
            <person name="Wingfield M.J."/>
            <person name="Wingfield B.D."/>
        </authorList>
    </citation>
    <scope>NUCLEOTIDE SEQUENCE [LARGE SCALE GENOMIC DNA]</scope>
    <source>
        <strain evidence="1 2">CMW 18300</strain>
    </source>
</reference>
<protein>
    <submittedName>
        <fullName evidence="1">Uncharacterized protein</fullName>
    </submittedName>
</protein>
<dbReference type="EMBL" id="JAWRVE010000066">
    <property type="protein sequence ID" value="KAL1864708.1"/>
    <property type="molecule type" value="Genomic_DNA"/>
</dbReference>
<keyword evidence="2" id="KW-1185">Reference proteome</keyword>
<organism evidence="1 2">
    <name type="scientific">Diaporthe australafricana</name>
    <dbReference type="NCBI Taxonomy" id="127596"/>
    <lineage>
        <taxon>Eukaryota</taxon>
        <taxon>Fungi</taxon>
        <taxon>Dikarya</taxon>
        <taxon>Ascomycota</taxon>
        <taxon>Pezizomycotina</taxon>
        <taxon>Sordariomycetes</taxon>
        <taxon>Sordariomycetidae</taxon>
        <taxon>Diaporthales</taxon>
        <taxon>Diaporthaceae</taxon>
        <taxon>Diaporthe</taxon>
    </lineage>
</organism>
<evidence type="ECO:0000313" key="1">
    <source>
        <dbReference type="EMBL" id="KAL1864708.1"/>
    </source>
</evidence>